<feature type="transmembrane region" description="Helical" evidence="5">
    <location>
        <begin position="221"/>
        <end position="244"/>
    </location>
</feature>
<comment type="subcellular location">
    <subcellularLocation>
        <location evidence="1">Membrane</location>
        <topology evidence="1">Multi-pass membrane protein</topology>
    </subcellularLocation>
</comment>
<gene>
    <name evidence="7" type="primary">LOC124809259</name>
</gene>
<dbReference type="Proteomes" id="UP001652625">
    <property type="component" value="Chromosome 15"/>
</dbReference>
<feature type="transmembrane region" description="Helical" evidence="5">
    <location>
        <begin position="96"/>
        <end position="119"/>
    </location>
</feature>
<feature type="transmembrane region" description="Helical" evidence="5">
    <location>
        <begin position="174"/>
        <end position="200"/>
    </location>
</feature>
<dbReference type="InterPro" id="IPR050125">
    <property type="entry name" value="GPCR_opsins"/>
</dbReference>
<evidence type="ECO:0000256" key="4">
    <source>
        <dbReference type="ARBA" id="ARBA00023224"/>
    </source>
</evidence>
<dbReference type="PANTHER" id="PTHR24240">
    <property type="entry name" value="OPSIN"/>
    <property type="match status" value="1"/>
</dbReference>
<sequence>MVVNKDLICQLQYRDSAKYPNNYFLIASHAVNIVFTLVFNLALVLGLYFTTRNKNYSRNEKLVIVLSIADIINTMVVSTSQIVLLKRVEYFGCLEISTILFFRVWFLGVSCSIFVMISWERFFTVLYNNKICGITINDAYSIGYFVLVVFFSFSAGICYGFIYASSNMYLQFLLYIGTGCFTLVLLLMIVVANISTLNGIKKKLKHSSLEVQRNAALESRITKTVVIISLAHVLFFCPCIAAQYYMSFIFSKDDIYIIPPALKILIWTLVIRKTSSWINAIIYTLRNRKLSRFYYARISSMFGNRSAKTGPVKFIR</sequence>
<feature type="transmembrane region" description="Helical" evidence="5">
    <location>
        <begin position="23"/>
        <end position="50"/>
    </location>
</feature>
<dbReference type="RefSeq" id="XP_065675216.1">
    <property type="nucleotide sequence ID" value="XM_065819144.1"/>
</dbReference>
<keyword evidence="5" id="KW-0472">Membrane</keyword>
<evidence type="ECO:0000313" key="6">
    <source>
        <dbReference type="Proteomes" id="UP001652625"/>
    </source>
</evidence>
<keyword evidence="5" id="KW-1133">Transmembrane helix</keyword>
<dbReference type="Gene3D" id="1.20.1070.10">
    <property type="entry name" value="Rhodopsin 7-helix transmembrane proteins"/>
    <property type="match status" value="1"/>
</dbReference>
<keyword evidence="2" id="KW-0297">G-protein coupled receptor</keyword>
<protein>
    <submittedName>
        <fullName evidence="7">Uncharacterized protein LOC124809259</fullName>
    </submittedName>
</protein>
<dbReference type="GeneID" id="124809259"/>
<reference evidence="7" key="1">
    <citation type="submission" date="2025-08" db="UniProtKB">
        <authorList>
            <consortium name="RefSeq"/>
        </authorList>
    </citation>
    <scope>IDENTIFICATION</scope>
</reference>
<keyword evidence="5" id="KW-0812">Transmembrane</keyword>
<feature type="transmembrane region" description="Helical" evidence="5">
    <location>
        <begin position="264"/>
        <end position="285"/>
    </location>
</feature>
<keyword evidence="6" id="KW-1185">Reference proteome</keyword>
<evidence type="ECO:0000256" key="1">
    <source>
        <dbReference type="ARBA" id="ARBA00004141"/>
    </source>
</evidence>
<dbReference type="CDD" id="cd00637">
    <property type="entry name" value="7tm_classA_rhodopsin-like"/>
    <property type="match status" value="1"/>
</dbReference>
<accession>A0ABM4DL16</accession>
<evidence type="ECO:0000256" key="3">
    <source>
        <dbReference type="ARBA" id="ARBA00023170"/>
    </source>
</evidence>
<keyword evidence="4" id="KW-0807">Transducer</keyword>
<dbReference type="SUPFAM" id="SSF81321">
    <property type="entry name" value="Family A G protein-coupled receptor-like"/>
    <property type="match status" value="1"/>
</dbReference>
<proteinExistence type="predicted"/>
<evidence type="ECO:0000256" key="5">
    <source>
        <dbReference type="SAM" id="Phobius"/>
    </source>
</evidence>
<feature type="transmembrane region" description="Helical" evidence="5">
    <location>
        <begin position="140"/>
        <end position="162"/>
    </location>
</feature>
<keyword evidence="3" id="KW-0675">Receptor</keyword>
<feature type="transmembrane region" description="Helical" evidence="5">
    <location>
        <begin position="62"/>
        <end position="84"/>
    </location>
</feature>
<evidence type="ECO:0000256" key="2">
    <source>
        <dbReference type="ARBA" id="ARBA00023040"/>
    </source>
</evidence>
<evidence type="ECO:0000313" key="7">
    <source>
        <dbReference type="RefSeq" id="XP_065675216.1"/>
    </source>
</evidence>
<organism evidence="6 7">
    <name type="scientific">Hydra vulgaris</name>
    <name type="common">Hydra</name>
    <name type="synonym">Hydra attenuata</name>
    <dbReference type="NCBI Taxonomy" id="6087"/>
    <lineage>
        <taxon>Eukaryota</taxon>
        <taxon>Metazoa</taxon>
        <taxon>Cnidaria</taxon>
        <taxon>Hydrozoa</taxon>
        <taxon>Hydroidolina</taxon>
        <taxon>Anthoathecata</taxon>
        <taxon>Aplanulata</taxon>
        <taxon>Hydridae</taxon>
        <taxon>Hydra</taxon>
    </lineage>
</organism>
<name>A0ABM4DL16_HYDVU</name>